<feature type="domain" description="GHMP kinase N-terminal" evidence="4">
    <location>
        <begin position="58"/>
        <end position="117"/>
    </location>
</feature>
<dbReference type="GO" id="GO:0004335">
    <property type="term" value="F:galactokinase activity"/>
    <property type="evidence" value="ECO:0007669"/>
    <property type="project" value="InterPro"/>
</dbReference>
<dbReference type="PANTHER" id="PTHR10457">
    <property type="entry name" value="MEVALONATE KINASE/GALACTOKINASE"/>
    <property type="match status" value="1"/>
</dbReference>
<reference evidence="6" key="1">
    <citation type="journal article" date="2014" name="Front. Microbiol.">
        <title>High frequency of phylogenetically diverse reductive dehalogenase-homologous genes in deep subseafloor sedimentary metagenomes.</title>
        <authorList>
            <person name="Kawai M."/>
            <person name="Futagami T."/>
            <person name="Toyoda A."/>
            <person name="Takaki Y."/>
            <person name="Nishi S."/>
            <person name="Hori S."/>
            <person name="Arai W."/>
            <person name="Tsubouchi T."/>
            <person name="Morono Y."/>
            <person name="Uchiyama I."/>
            <person name="Ito T."/>
            <person name="Fujiyama A."/>
            <person name="Inagaki F."/>
            <person name="Takami H."/>
        </authorList>
    </citation>
    <scope>NUCLEOTIDE SEQUENCE</scope>
    <source>
        <strain evidence="6">Expedition CK06-06</strain>
    </source>
</reference>
<dbReference type="InterPro" id="IPR000705">
    <property type="entry name" value="Galactokinase"/>
</dbReference>
<dbReference type="SUPFAM" id="SSF54211">
    <property type="entry name" value="Ribosomal protein S5 domain 2-like"/>
    <property type="match status" value="1"/>
</dbReference>
<dbReference type="PANTHER" id="PTHR10457:SF7">
    <property type="entry name" value="GALACTOKINASE-RELATED"/>
    <property type="match status" value="1"/>
</dbReference>
<sequence>HTDYNMGFVLPAAIDRRIYFLASSRADDKVVIRAENFEEEDSFDLPVSSKLEIKKWSNYIRGVLWVLNKKGEKLSGLNILIYGEVPLEAGLSSSAALEVSCITGLNSLYNMGFSPAQCHSP</sequence>
<dbReference type="EMBL" id="BART01031989">
    <property type="protein sequence ID" value="GAH18276.1"/>
    <property type="molecule type" value="Genomic_DNA"/>
</dbReference>
<evidence type="ECO:0008006" key="7">
    <source>
        <dbReference type="Google" id="ProtNLM"/>
    </source>
</evidence>
<dbReference type="PRINTS" id="PR00473">
    <property type="entry name" value="GALCTOKINASE"/>
</dbReference>
<dbReference type="InterPro" id="IPR006204">
    <property type="entry name" value="GHMP_kinase_N_dom"/>
</dbReference>
<evidence type="ECO:0000313" key="6">
    <source>
        <dbReference type="EMBL" id="GAH18276.1"/>
    </source>
</evidence>
<dbReference type="AlphaFoldDB" id="X1DBW9"/>
<comment type="similarity">
    <text evidence="1">Belongs to the GHMP kinase family. GalK subfamily.</text>
</comment>
<feature type="non-terminal residue" evidence="6">
    <location>
        <position position="1"/>
    </location>
</feature>
<accession>X1DBW9</accession>
<feature type="domain" description="Galactokinase N-terminal" evidence="5">
    <location>
        <begin position="1"/>
        <end position="23"/>
    </location>
</feature>
<comment type="caution">
    <text evidence="6">The sequence shown here is derived from an EMBL/GenBank/DDBJ whole genome shotgun (WGS) entry which is preliminary data.</text>
</comment>
<keyword evidence="3" id="KW-0067">ATP-binding</keyword>
<protein>
    <recommendedName>
        <fullName evidence="7">GHMP kinase N-terminal domain-containing protein</fullName>
    </recommendedName>
</protein>
<dbReference type="InterPro" id="IPR019539">
    <property type="entry name" value="GalKase_N"/>
</dbReference>
<dbReference type="Gene3D" id="3.30.230.10">
    <property type="match status" value="1"/>
</dbReference>
<gene>
    <name evidence="6" type="ORF">S01H4_55426</name>
</gene>
<evidence type="ECO:0000256" key="3">
    <source>
        <dbReference type="ARBA" id="ARBA00022840"/>
    </source>
</evidence>
<dbReference type="GO" id="GO:0005524">
    <property type="term" value="F:ATP binding"/>
    <property type="evidence" value="ECO:0007669"/>
    <property type="project" value="UniProtKB-KW"/>
</dbReference>
<evidence type="ECO:0000259" key="4">
    <source>
        <dbReference type="Pfam" id="PF00288"/>
    </source>
</evidence>
<dbReference type="GO" id="GO:0006012">
    <property type="term" value="P:galactose metabolic process"/>
    <property type="evidence" value="ECO:0007669"/>
    <property type="project" value="InterPro"/>
</dbReference>
<dbReference type="InterPro" id="IPR020568">
    <property type="entry name" value="Ribosomal_Su5_D2-typ_SF"/>
</dbReference>
<evidence type="ECO:0000259" key="5">
    <source>
        <dbReference type="Pfam" id="PF10509"/>
    </source>
</evidence>
<dbReference type="Pfam" id="PF10509">
    <property type="entry name" value="GalKase_gal_bdg"/>
    <property type="match status" value="1"/>
</dbReference>
<proteinExistence type="inferred from homology"/>
<evidence type="ECO:0000256" key="2">
    <source>
        <dbReference type="ARBA" id="ARBA00022741"/>
    </source>
</evidence>
<name>X1DBW9_9ZZZZ</name>
<evidence type="ECO:0000256" key="1">
    <source>
        <dbReference type="ARBA" id="ARBA00006566"/>
    </source>
</evidence>
<dbReference type="GO" id="GO:0005829">
    <property type="term" value="C:cytosol"/>
    <property type="evidence" value="ECO:0007669"/>
    <property type="project" value="TreeGrafter"/>
</dbReference>
<organism evidence="6">
    <name type="scientific">marine sediment metagenome</name>
    <dbReference type="NCBI Taxonomy" id="412755"/>
    <lineage>
        <taxon>unclassified sequences</taxon>
        <taxon>metagenomes</taxon>
        <taxon>ecological metagenomes</taxon>
    </lineage>
</organism>
<dbReference type="Pfam" id="PF00288">
    <property type="entry name" value="GHMP_kinases_N"/>
    <property type="match status" value="1"/>
</dbReference>
<keyword evidence="2" id="KW-0547">Nucleotide-binding</keyword>
<dbReference type="InterPro" id="IPR014721">
    <property type="entry name" value="Ribsml_uS5_D2-typ_fold_subgr"/>
</dbReference>